<accession>A0ABU1JDY9</accession>
<name>A0ABU1JDY9_9MICC</name>
<proteinExistence type="predicted"/>
<evidence type="ECO:0000313" key="1">
    <source>
        <dbReference type="EMBL" id="MDR6270370.1"/>
    </source>
</evidence>
<reference evidence="1 2" key="1">
    <citation type="submission" date="2023-07" db="EMBL/GenBank/DDBJ databases">
        <title>Sequencing the genomes of 1000 actinobacteria strains.</title>
        <authorList>
            <person name="Klenk H.-P."/>
        </authorList>
    </citation>
    <scope>NUCLEOTIDE SEQUENCE [LARGE SCALE GENOMIC DNA]</scope>
    <source>
        <strain evidence="1 2">DSM 14555</strain>
    </source>
</reference>
<dbReference type="Gene3D" id="3.40.50.720">
    <property type="entry name" value="NAD(P)-binding Rossmann-like Domain"/>
    <property type="match status" value="1"/>
</dbReference>
<organism evidence="1 2">
    <name type="scientific">Arthrobacter russicus</name>
    <dbReference type="NCBI Taxonomy" id="172040"/>
    <lineage>
        <taxon>Bacteria</taxon>
        <taxon>Bacillati</taxon>
        <taxon>Actinomycetota</taxon>
        <taxon>Actinomycetes</taxon>
        <taxon>Micrococcales</taxon>
        <taxon>Micrococcaceae</taxon>
        <taxon>Arthrobacter</taxon>
    </lineage>
</organism>
<protein>
    <submittedName>
        <fullName evidence="1">Bacteriocin biosynthesis cyclodehydratase domain-containing protein</fullName>
    </submittedName>
</protein>
<evidence type="ECO:0000313" key="2">
    <source>
        <dbReference type="Proteomes" id="UP001185069"/>
    </source>
</evidence>
<gene>
    <name evidence="1" type="ORF">JOE69_002608</name>
</gene>
<sequence>MQLHFVFLLQHHQAQPALSTMPVTYVTAAGTRKADFTDCFALVLGSSLVRFRDNQELARRLFEFLAEPRTVAQVAGGVPDLQDPERLLRSLANTGVVTASSRLIGQIRQLDFGPGRAARELSLDAPEQLLDQQTCSGFARTSNSPTLPAVLVRESVSEMLQAAKRYWDSGLCHVPLLPSDGEKIVIGPAVVPGITACFECLLVRRAALTEWPDEYLLLNSADAIREFDRADLLLGLNLARRLADSAFYQQRGESIGACLVFTPDSLTAYCSRVWSVPRCPTCSKSGIFSTNYPWLPSPS</sequence>
<dbReference type="RefSeq" id="WP_309799409.1">
    <property type="nucleotide sequence ID" value="NZ_BAAAHY010000007.1"/>
</dbReference>
<comment type="caution">
    <text evidence="1">The sequence shown here is derived from an EMBL/GenBank/DDBJ whole genome shotgun (WGS) entry which is preliminary data.</text>
</comment>
<dbReference type="Proteomes" id="UP001185069">
    <property type="component" value="Unassembled WGS sequence"/>
</dbReference>
<keyword evidence="2" id="KW-1185">Reference proteome</keyword>
<dbReference type="EMBL" id="JAVDQF010000001">
    <property type="protein sequence ID" value="MDR6270370.1"/>
    <property type="molecule type" value="Genomic_DNA"/>
</dbReference>